<proteinExistence type="predicted"/>
<protein>
    <submittedName>
        <fullName evidence="1">Uncharacterized protein</fullName>
    </submittedName>
</protein>
<name>A0AC11D1B4_SHEEP</name>
<evidence type="ECO:0000313" key="1">
    <source>
        <dbReference type="Ensembl" id="ENSOARP00020037064.1"/>
    </source>
</evidence>
<organism evidence="1">
    <name type="scientific">Ovis aries</name>
    <name type="common">Sheep</name>
    <dbReference type="NCBI Taxonomy" id="9940"/>
    <lineage>
        <taxon>Eukaryota</taxon>
        <taxon>Metazoa</taxon>
        <taxon>Chordata</taxon>
        <taxon>Craniata</taxon>
        <taxon>Vertebrata</taxon>
        <taxon>Euteleostomi</taxon>
        <taxon>Mammalia</taxon>
        <taxon>Eutheria</taxon>
        <taxon>Laurasiatheria</taxon>
        <taxon>Artiodactyla</taxon>
        <taxon>Ruminantia</taxon>
        <taxon>Pecora</taxon>
        <taxon>Bovidae</taxon>
        <taxon>Caprinae</taxon>
        <taxon>Ovis</taxon>
    </lineage>
</organism>
<reference evidence="1" key="3">
    <citation type="submission" date="2025-09" db="UniProtKB">
        <authorList>
            <consortium name="Ensembl"/>
        </authorList>
    </citation>
    <scope>IDENTIFICATION</scope>
</reference>
<dbReference type="Ensembl" id="ENSOART00020073538.1">
    <property type="protein sequence ID" value="ENSOARP00020037064.1"/>
    <property type="gene ID" value="ENSOARG00020037339.1"/>
</dbReference>
<sequence length="364" mass="41675">MGFSISALLTTPKPLTVWITINWKILKEMGIPDHLTCLLRNLYAGQEVTVRTGHGTTDWFQIGKAVHQGCILSPCLFNLYTEYIMRNAGLDEAQAGIKIAGRNINNLRYTDDTTLMAESEEELKSLLMKVKEESEKVDLKLNIQKMKIIASGPITSWEVDRETVEAVSDFIFLVSKITADGDCSHEIKRRVILGRKVMTNLDNILKSRDITLPIKVRLVKAMVFPVVMYGCESWTVKKAERQRIDAFELWCWRRLLRVPWTARRSNQSILKEISPGCSLEGMMLKLKLQYFGHLMQRVDSLEKTLMLGGIGGRRRRGRQRMKWLDGITDSTDMSLSELRELVMNREAWRAAIHGVTKSRTRLSD</sequence>
<accession>A0AC11D1B4</accession>
<reference evidence="1" key="2">
    <citation type="submission" date="2025-08" db="UniProtKB">
        <authorList>
            <consortium name="Ensembl"/>
        </authorList>
    </citation>
    <scope>IDENTIFICATION</scope>
</reference>
<reference evidence="1" key="1">
    <citation type="submission" date="2020-11" db="EMBL/GenBank/DDBJ databases">
        <authorList>
            <person name="Davenport K.M."/>
            <person name="Bickhart D.M."/>
            <person name="Smith T.P.L."/>
            <person name="Murdoch B.M."/>
            <person name="Rosen B.D."/>
        </authorList>
    </citation>
    <scope>NUCLEOTIDE SEQUENCE [LARGE SCALE GENOMIC DNA]</scope>
    <source>
        <strain evidence="1">OAR_USU_Benz2616</strain>
    </source>
</reference>